<dbReference type="InterPro" id="IPR057713">
    <property type="entry name" value="DUF7953"/>
</dbReference>
<proteinExistence type="predicted"/>
<accession>A0AAV0ELR4</accession>
<evidence type="ECO:0000259" key="2">
    <source>
        <dbReference type="Pfam" id="PF25829"/>
    </source>
</evidence>
<dbReference type="PANTHER" id="PTHR33780">
    <property type="entry name" value="EXPRESSED PROTEIN"/>
    <property type="match status" value="1"/>
</dbReference>
<comment type="caution">
    <text evidence="3">The sequence shown here is derived from an EMBL/GenBank/DDBJ whole genome shotgun (WGS) entry which is preliminary data.</text>
</comment>
<dbReference type="Pfam" id="PF25829">
    <property type="entry name" value="DUF7953"/>
    <property type="match status" value="1"/>
</dbReference>
<reference evidence="3" key="1">
    <citation type="submission" date="2022-07" db="EMBL/GenBank/DDBJ databases">
        <authorList>
            <person name="Macas J."/>
            <person name="Novak P."/>
            <person name="Neumann P."/>
        </authorList>
    </citation>
    <scope>NUCLEOTIDE SEQUENCE</scope>
</reference>
<dbReference type="EMBL" id="CAMAPF010000928">
    <property type="protein sequence ID" value="CAH9123043.1"/>
    <property type="molecule type" value="Genomic_DNA"/>
</dbReference>
<feature type="transmembrane region" description="Helical" evidence="1">
    <location>
        <begin position="12"/>
        <end position="31"/>
    </location>
</feature>
<protein>
    <recommendedName>
        <fullName evidence="2">DUF7953 domain-containing protein</fullName>
    </recommendedName>
</protein>
<keyword evidence="1" id="KW-0812">Transmembrane</keyword>
<dbReference type="AlphaFoldDB" id="A0AAV0ELR4"/>
<keyword evidence="1" id="KW-1133">Transmembrane helix</keyword>
<evidence type="ECO:0000313" key="3">
    <source>
        <dbReference type="EMBL" id="CAH9123043.1"/>
    </source>
</evidence>
<dbReference type="PANTHER" id="PTHR33780:SF10">
    <property type="entry name" value="TRANSMEMBRANE PROTEIN"/>
    <property type="match status" value="1"/>
</dbReference>
<sequence>MATLGGVVRLKLRIVFILLWYSSILLSWVPAEPAANVTLQSIEIFQTHEPDNPVVTDDPEVYFKCEGDQSPTSLSSVVKINVTYNNFTQLTVTQLSNSSDCKTCKVYDKDTFGDDNFGSPFQLCASNFASNAGVWPFENTTEFSAVFSCPTCASFPPTSGVKNARNWTGELLITILAAAFFMFGGA</sequence>
<feature type="domain" description="DUF7953" evidence="2">
    <location>
        <begin position="35"/>
        <end position="150"/>
    </location>
</feature>
<organism evidence="3 4">
    <name type="scientific">Cuscuta epithymum</name>
    <dbReference type="NCBI Taxonomy" id="186058"/>
    <lineage>
        <taxon>Eukaryota</taxon>
        <taxon>Viridiplantae</taxon>
        <taxon>Streptophyta</taxon>
        <taxon>Embryophyta</taxon>
        <taxon>Tracheophyta</taxon>
        <taxon>Spermatophyta</taxon>
        <taxon>Magnoliopsida</taxon>
        <taxon>eudicotyledons</taxon>
        <taxon>Gunneridae</taxon>
        <taxon>Pentapetalae</taxon>
        <taxon>asterids</taxon>
        <taxon>lamiids</taxon>
        <taxon>Solanales</taxon>
        <taxon>Convolvulaceae</taxon>
        <taxon>Cuscuteae</taxon>
        <taxon>Cuscuta</taxon>
        <taxon>Cuscuta subgen. Cuscuta</taxon>
    </lineage>
</organism>
<dbReference type="Proteomes" id="UP001152523">
    <property type="component" value="Unassembled WGS sequence"/>
</dbReference>
<name>A0AAV0ELR4_9ASTE</name>
<evidence type="ECO:0000313" key="4">
    <source>
        <dbReference type="Proteomes" id="UP001152523"/>
    </source>
</evidence>
<gene>
    <name evidence="3" type="ORF">CEPIT_LOCUS24914</name>
</gene>
<keyword evidence="4" id="KW-1185">Reference proteome</keyword>
<evidence type="ECO:0000256" key="1">
    <source>
        <dbReference type="SAM" id="Phobius"/>
    </source>
</evidence>
<keyword evidence="1" id="KW-0472">Membrane</keyword>